<feature type="domain" description="Ketopantoate reductase N-terminal" evidence="7">
    <location>
        <begin position="9"/>
        <end position="110"/>
    </location>
</feature>
<evidence type="ECO:0000256" key="4">
    <source>
        <dbReference type="ARBA" id="ARBA00022655"/>
    </source>
</evidence>
<feature type="domain" description="Ketopantoate reductase C-terminal" evidence="8">
    <location>
        <begin position="212"/>
        <end position="331"/>
    </location>
</feature>
<sequence>MSTQDKTKVCIIGAGAIGGYLGVRLANGGAQVSVLARGQTLQAIQARGWVLEDGPERLVAQVHASADAAALGPQDIIILTVKTHALQDIANMVPALCHADTMIIPAINGIPWWFTQGLDNSESPTGQLPTQLKALDPRGIIAGAIDASRIVGCVVYPSCYSPEPGVSHHSSGNRLVLGEISRHADQSNQDRLDRLVALFNAAGLAAEKTSAIRSAVWEKLLGNACFNPVSMLTGSQTDLMIDDPAIYRLFVALMEEVVAVGAALGIAVSVTPQQRLAVTRKLGAVKTSMLQDTEAGRPVEIEAILGAFVELAASLQMATPIAATIYALARMRARTFGLLKH</sequence>
<comment type="catalytic activity">
    <reaction evidence="6">
        <text>(R)-pantoate + NADP(+) = 2-dehydropantoate + NADPH + H(+)</text>
        <dbReference type="Rhea" id="RHEA:16233"/>
        <dbReference type="ChEBI" id="CHEBI:11561"/>
        <dbReference type="ChEBI" id="CHEBI:15378"/>
        <dbReference type="ChEBI" id="CHEBI:15980"/>
        <dbReference type="ChEBI" id="CHEBI:57783"/>
        <dbReference type="ChEBI" id="CHEBI:58349"/>
        <dbReference type="EC" id="1.1.1.169"/>
    </reaction>
</comment>
<dbReference type="EC" id="1.1.1.169" evidence="2"/>
<evidence type="ECO:0000256" key="2">
    <source>
        <dbReference type="ARBA" id="ARBA00013014"/>
    </source>
</evidence>
<dbReference type="Gene3D" id="1.10.1040.10">
    <property type="entry name" value="N-(1-d-carboxylethyl)-l-norvaline Dehydrogenase, domain 2"/>
    <property type="match status" value="1"/>
</dbReference>
<dbReference type="InterPro" id="IPR036291">
    <property type="entry name" value="NAD(P)-bd_dom_sf"/>
</dbReference>
<dbReference type="InterPro" id="IPR013328">
    <property type="entry name" value="6PGD_dom2"/>
</dbReference>
<protein>
    <recommendedName>
        <fullName evidence="3">2-dehydropantoate 2-reductase</fullName>
        <ecNumber evidence="2">1.1.1.169</ecNumber>
    </recommendedName>
    <alternativeName>
        <fullName evidence="5">Ketopantoate reductase</fullName>
    </alternativeName>
</protein>
<organism evidence="9 10">
    <name type="scientific">Advenella kashmirensis</name>
    <dbReference type="NCBI Taxonomy" id="310575"/>
    <lineage>
        <taxon>Bacteria</taxon>
        <taxon>Pseudomonadati</taxon>
        <taxon>Pseudomonadota</taxon>
        <taxon>Betaproteobacteria</taxon>
        <taxon>Burkholderiales</taxon>
        <taxon>Alcaligenaceae</taxon>
    </lineage>
</organism>
<dbReference type="FunFam" id="1.10.1040.10:FF:000017">
    <property type="entry name" value="2-dehydropantoate 2-reductase"/>
    <property type="match status" value="1"/>
</dbReference>
<dbReference type="SUPFAM" id="SSF48179">
    <property type="entry name" value="6-phosphogluconate dehydrogenase C-terminal domain-like"/>
    <property type="match status" value="1"/>
</dbReference>
<dbReference type="InterPro" id="IPR013752">
    <property type="entry name" value="KPA_reductase"/>
</dbReference>
<dbReference type="Gene3D" id="3.40.50.720">
    <property type="entry name" value="NAD(P)-binding Rossmann-like Domain"/>
    <property type="match status" value="1"/>
</dbReference>
<dbReference type="PANTHER" id="PTHR21708">
    <property type="entry name" value="PROBABLE 2-DEHYDROPANTOATE 2-REDUCTASE"/>
    <property type="match status" value="1"/>
</dbReference>
<dbReference type="GO" id="GO:0005737">
    <property type="term" value="C:cytoplasm"/>
    <property type="evidence" value="ECO:0007669"/>
    <property type="project" value="TreeGrafter"/>
</dbReference>
<comment type="pathway">
    <text evidence="1">Cofactor biosynthesis; (R)-pantothenate biosynthesis; (R)-pantoate from 3-methyl-2-oxobutanoate: step 2/2.</text>
</comment>
<keyword evidence="4" id="KW-0566">Pantothenate biosynthesis</keyword>
<evidence type="ECO:0000313" key="10">
    <source>
        <dbReference type="Proteomes" id="UP000264036"/>
    </source>
</evidence>
<dbReference type="AlphaFoldDB" id="A0A356LG61"/>
<evidence type="ECO:0000313" key="9">
    <source>
        <dbReference type="EMBL" id="HBP30013.1"/>
    </source>
</evidence>
<dbReference type="Pfam" id="PF02558">
    <property type="entry name" value="ApbA"/>
    <property type="match status" value="1"/>
</dbReference>
<evidence type="ECO:0000256" key="6">
    <source>
        <dbReference type="ARBA" id="ARBA00048793"/>
    </source>
</evidence>
<dbReference type="InterPro" id="IPR013332">
    <property type="entry name" value="KPR_N"/>
</dbReference>
<evidence type="ECO:0000256" key="3">
    <source>
        <dbReference type="ARBA" id="ARBA00019465"/>
    </source>
</evidence>
<proteinExistence type="predicted"/>
<dbReference type="UniPathway" id="UPA00028">
    <property type="reaction ID" value="UER00004"/>
</dbReference>
<dbReference type="Pfam" id="PF08546">
    <property type="entry name" value="ApbA_C"/>
    <property type="match status" value="1"/>
</dbReference>
<name>A0A356LG61_9BURK</name>
<dbReference type="GO" id="GO:0015940">
    <property type="term" value="P:pantothenate biosynthetic process"/>
    <property type="evidence" value="ECO:0007669"/>
    <property type="project" value="UniProtKB-UniPathway"/>
</dbReference>
<dbReference type="NCBIfam" id="NF005089">
    <property type="entry name" value="PRK06522.1-4"/>
    <property type="match status" value="1"/>
</dbReference>
<dbReference type="InterPro" id="IPR051402">
    <property type="entry name" value="KPR-Related"/>
</dbReference>
<dbReference type="GO" id="GO:0008677">
    <property type="term" value="F:2-dehydropantoate 2-reductase activity"/>
    <property type="evidence" value="ECO:0007669"/>
    <property type="project" value="UniProtKB-EC"/>
</dbReference>
<dbReference type="SUPFAM" id="SSF51735">
    <property type="entry name" value="NAD(P)-binding Rossmann-fold domains"/>
    <property type="match status" value="1"/>
</dbReference>
<dbReference type="Proteomes" id="UP000264036">
    <property type="component" value="Unassembled WGS sequence"/>
</dbReference>
<evidence type="ECO:0000256" key="1">
    <source>
        <dbReference type="ARBA" id="ARBA00004994"/>
    </source>
</evidence>
<comment type="caution">
    <text evidence="9">The sequence shown here is derived from an EMBL/GenBank/DDBJ whole genome shotgun (WGS) entry which is preliminary data.</text>
</comment>
<accession>A0A356LG61</accession>
<evidence type="ECO:0000259" key="7">
    <source>
        <dbReference type="Pfam" id="PF02558"/>
    </source>
</evidence>
<evidence type="ECO:0000259" key="8">
    <source>
        <dbReference type="Pfam" id="PF08546"/>
    </source>
</evidence>
<dbReference type="EMBL" id="DOEK01000028">
    <property type="protein sequence ID" value="HBP30013.1"/>
    <property type="molecule type" value="Genomic_DNA"/>
</dbReference>
<gene>
    <name evidence="9" type="ORF">DD666_11420</name>
</gene>
<evidence type="ECO:0000256" key="5">
    <source>
        <dbReference type="ARBA" id="ARBA00032024"/>
    </source>
</evidence>
<reference evidence="9 10" key="1">
    <citation type="journal article" date="2018" name="Nat. Biotechnol.">
        <title>A standardized bacterial taxonomy based on genome phylogeny substantially revises the tree of life.</title>
        <authorList>
            <person name="Parks D.H."/>
            <person name="Chuvochina M."/>
            <person name="Waite D.W."/>
            <person name="Rinke C."/>
            <person name="Skarshewski A."/>
            <person name="Chaumeil P.A."/>
            <person name="Hugenholtz P."/>
        </authorList>
    </citation>
    <scope>NUCLEOTIDE SEQUENCE [LARGE SCALE GENOMIC DNA]</scope>
    <source>
        <strain evidence="9">UBA10707</strain>
    </source>
</reference>
<dbReference type="PANTHER" id="PTHR21708:SF45">
    <property type="entry name" value="2-DEHYDROPANTOATE 2-REDUCTASE"/>
    <property type="match status" value="1"/>
</dbReference>
<dbReference type="InterPro" id="IPR008927">
    <property type="entry name" value="6-PGluconate_DH-like_C_sf"/>
</dbReference>